<accession>A0AAD9D3F1</accession>
<name>A0AAD9D3F1_GLOAC</name>
<dbReference type="GeneID" id="85390837"/>
<dbReference type="Proteomes" id="UP001244207">
    <property type="component" value="Unassembled WGS sequence"/>
</dbReference>
<evidence type="ECO:0000313" key="2">
    <source>
        <dbReference type="Proteomes" id="UP001244207"/>
    </source>
</evidence>
<dbReference type="EMBL" id="JAHMHS010000002">
    <property type="protein sequence ID" value="KAK1731635.1"/>
    <property type="molecule type" value="Genomic_DNA"/>
</dbReference>
<sequence>MFLFSSRNANLLLVLLQYRVGRLPTPARLAWKLAEAWSLMGWDGALEQFSSKSGKLEPQRLCSTEGWRLAMLTHAVSQMLIIPETTCDSLQALRRRCRCRRATADDDMAFYHISYPF</sequence>
<organism evidence="1 2">
    <name type="scientific">Glomerella acutata</name>
    <name type="common">Colletotrichum acutatum</name>
    <dbReference type="NCBI Taxonomy" id="27357"/>
    <lineage>
        <taxon>Eukaryota</taxon>
        <taxon>Fungi</taxon>
        <taxon>Dikarya</taxon>
        <taxon>Ascomycota</taxon>
        <taxon>Pezizomycotina</taxon>
        <taxon>Sordariomycetes</taxon>
        <taxon>Hypocreomycetidae</taxon>
        <taxon>Glomerellales</taxon>
        <taxon>Glomerellaceae</taxon>
        <taxon>Colletotrichum</taxon>
        <taxon>Colletotrichum acutatum species complex</taxon>
    </lineage>
</organism>
<keyword evidence="2" id="KW-1185">Reference proteome</keyword>
<proteinExistence type="predicted"/>
<evidence type="ECO:0000313" key="1">
    <source>
        <dbReference type="EMBL" id="KAK1731635.1"/>
    </source>
</evidence>
<dbReference type="RefSeq" id="XP_060371690.1">
    <property type="nucleotide sequence ID" value="XM_060506938.1"/>
</dbReference>
<protein>
    <submittedName>
        <fullName evidence="1">Uncharacterized protein</fullName>
    </submittedName>
</protein>
<dbReference type="AlphaFoldDB" id="A0AAD9D3F1"/>
<reference evidence="1" key="1">
    <citation type="submission" date="2021-12" db="EMBL/GenBank/DDBJ databases">
        <title>Comparative genomics, transcriptomics and evolutionary studies reveal genomic signatures of adaptation to plant cell wall in hemibiotrophic fungi.</title>
        <authorList>
            <consortium name="DOE Joint Genome Institute"/>
            <person name="Baroncelli R."/>
            <person name="Diaz J.F."/>
            <person name="Benocci T."/>
            <person name="Peng M."/>
            <person name="Battaglia E."/>
            <person name="Haridas S."/>
            <person name="Andreopoulos W."/>
            <person name="Labutti K."/>
            <person name="Pangilinan J."/>
            <person name="Floch G.L."/>
            <person name="Makela M.R."/>
            <person name="Henrissat B."/>
            <person name="Grigoriev I.V."/>
            <person name="Crouch J.A."/>
            <person name="De Vries R.P."/>
            <person name="Sukno S.A."/>
            <person name="Thon M.R."/>
        </authorList>
    </citation>
    <scope>NUCLEOTIDE SEQUENCE</scope>
    <source>
        <strain evidence="1">CBS 112980</strain>
    </source>
</reference>
<gene>
    <name evidence="1" type="ORF">BDZ83DRAFT_598178</name>
</gene>
<comment type="caution">
    <text evidence="1">The sequence shown here is derived from an EMBL/GenBank/DDBJ whole genome shotgun (WGS) entry which is preliminary data.</text>
</comment>